<dbReference type="STRING" id="133412.A0A1R1XMW8"/>
<feature type="non-terminal residue" evidence="2">
    <location>
        <position position="191"/>
    </location>
</feature>
<proteinExistence type="predicted"/>
<evidence type="ECO:0000313" key="3">
    <source>
        <dbReference type="Proteomes" id="UP000187283"/>
    </source>
</evidence>
<dbReference type="EMBL" id="LSSN01002491">
    <property type="protein sequence ID" value="OMJ15972.1"/>
    <property type="molecule type" value="Genomic_DNA"/>
</dbReference>
<dbReference type="Proteomes" id="UP000187283">
    <property type="component" value="Unassembled WGS sequence"/>
</dbReference>
<name>A0A1R1XMW8_9FUNG</name>
<accession>A0A1R1XMW8</accession>
<feature type="coiled-coil region" evidence="1">
    <location>
        <begin position="41"/>
        <end position="107"/>
    </location>
</feature>
<protein>
    <submittedName>
        <fullName evidence="2">Uncharacterized protein</fullName>
    </submittedName>
</protein>
<organism evidence="2 3">
    <name type="scientific">Smittium culicis</name>
    <dbReference type="NCBI Taxonomy" id="133412"/>
    <lineage>
        <taxon>Eukaryota</taxon>
        <taxon>Fungi</taxon>
        <taxon>Fungi incertae sedis</taxon>
        <taxon>Zoopagomycota</taxon>
        <taxon>Kickxellomycotina</taxon>
        <taxon>Harpellomycetes</taxon>
        <taxon>Harpellales</taxon>
        <taxon>Legeriomycetaceae</taxon>
        <taxon>Smittium</taxon>
    </lineage>
</organism>
<evidence type="ECO:0000256" key="1">
    <source>
        <dbReference type="SAM" id="Coils"/>
    </source>
</evidence>
<keyword evidence="1" id="KW-0175">Coiled coil</keyword>
<sequence length="191" mass="22069">MDLQDMSLDSWLSQLFVGLFNMSESWLLIGVTSSSSPIENYSSLKTENEQLKQQLSNAEDQYNQLVSDKDSLNNYISKQDADIALLKEQLESEVKARTELYMHYQEEKIQIISREKDLAVKEADFYRRQAEEAVKPNPIVNADSKSYSSVQKIPKIPEFSGSTVGFPRWVSWVDDLFSNYPQLNDFSQRMM</sequence>
<gene>
    <name evidence="2" type="ORF">AYI70_g6900</name>
</gene>
<comment type="caution">
    <text evidence="2">The sequence shown here is derived from an EMBL/GenBank/DDBJ whole genome shotgun (WGS) entry which is preliminary data.</text>
</comment>
<reference evidence="2 3" key="1">
    <citation type="submission" date="2017-01" db="EMBL/GenBank/DDBJ databases">
        <authorList>
            <person name="Mah S.A."/>
            <person name="Swanson W.J."/>
            <person name="Moy G.W."/>
            <person name="Vacquier V.D."/>
        </authorList>
    </citation>
    <scope>NUCLEOTIDE SEQUENCE [LARGE SCALE GENOMIC DNA]</scope>
    <source>
        <strain evidence="2 3">GSMNP</strain>
    </source>
</reference>
<dbReference type="AlphaFoldDB" id="A0A1R1XMW8"/>
<evidence type="ECO:0000313" key="2">
    <source>
        <dbReference type="EMBL" id="OMJ15972.1"/>
    </source>
</evidence>
<keyword evidence="3" id="KW-1185">Reference proteome</keyword>